<proteinExistence type="predicted"/>
<feature type="transmembrane region" description="Helical" evidence="6">
    <location>
        <begin position="164"/>
        <end position="182"/>
    </location>
</feature>
<dbReference type="InterPro" id="IPR043428">
    <property type="entry name" value="LivM-like"/>
</dbReference>
<feature type="transmembrane region" description="Helical" evidence="6">
    <location>
        <begin position="213"/>
        <end position="231"/>
    </location>
</feature>
<evidence type="ECO:0000256" key="1">
    <source>
        <dbReference type="ARBA" id="ARBA00004651"/>
    </source>
</evidence>
<keyword evidence="8" id="KW-1185">Reference proteome</keyword>
<feature type="transmembrane region" description="Helical" evidence="6">
    <location>
        <begin position="64"/>
        <end position="81"/>
    </location>
</feature>
<gene>
    <name evidence="7" type="primary">livH_1</name>
    <name evidence="7" type="ORF">H0A61_00121</name>
</gene>
<accession>A0A8A0RJE6</accession>
<evidence type="ECO:0000313" key="7">
    <source>
        <dbReference type="EMBL" id="QSQ07804.1"/>
    </source>
</evidence>
<dbReference type="Pfam" id="PF02653">
    <property type="entry name" value="BPD_transp_2"/>
    <property type="match status" value="1"/>
</dbReference>
<comment type="subcellular location">
    <subcellularLocation>
        <location evidence="1">Cell membrane</location>
        <topology evidence="1">Multi-pass membrane protein</topology>
    </subcellularLocation>
</comment>
<evidence type="ECO:0000256" key="3">
    <source>
        <dbReference type="ARBA" id="ARBA00022692"/>
    </source>
</evidence>
<feature type="transmembrane region" description="Helical" evidence="6">
    <location>
        <begin position="251"/>
        <end position="274"/>
    </location>
</feature>
<evidence type="ECO:0000256" key="5">
    <source>
        <dbReference type="ARBA" id="ARBA00023136"/>
    </source>
</evidence>
<evidence type="ECO:0000256" key="2">
    <source>
        <dbReference type="ARBA" id="ARBA00022475"/>
    </source>
</evidence>
<dbReference type="GO" id="GO:0015658">
    <property type="term" value="F:branched-chain amino acid transmembrane transporter activity"/>
    <property type="evidence" value="ECO:0007669"/>
    <property type="project" value="InterPro"/>
</dbReference>
<dbReference type="CDD" id="cd06581">
    <property type="entry name" value="TM_PBP1_LivM_like"/>
    <property type="match status" value="1"/>
</dbReference>
<protein>
    <submittedName>
        <fullName evidence="7">High-affinity branched-chain amino acid transport system permease protein LivH</fullName>
    </submittedName>
</protein>
<feature type="transmembrane region" description="Helical" evidence="6">
    <location>
        <begin position="87"/>
        <end position="108"/>
    </location>
</feature>
<dbReference type="EMBL" id="CP059066">
    <property type="protein sequence ID" value="QSQ07804.1"/>
    <property type="molecule type" value="Genomic_DNA"/>
</dbReference>
<keyword evidence="4 6" id="KW-1133">Transmembrane helix</keyword>
<organism evidence="7 8">
    <name type="scientific">Koleobacter methoxysyntrophicus</name>
    <dbReference type="NCBI Taxonomy" id="2751313"/>
    <lineage>
        <taxon>Bacteria</taxon>
        <taxon>Bacillati</taxon>
        <taxon>Bacillota</taxon>
        <taxon>Clostridia</taxon>
        <taxon>Koleobacterales</taxon>
        <taxon>Koleobacteraceae</taxon>
        <taxon>Koleobacter</taxon>
    </lineage>
</organism>
<feature type="transmembrane region" description="Helical" evidence="6">
    <location>
        <begin position="294"/>
        <end position="315"/>
    </location>
</feature>
<dbReference type="PANTHER" id="PTHR30482">
    <property type="entry name" value="HIGH-AFFINITY BRANCHED-CHAIN AMINO ACID TRANSPORT SYSTEM PERMEASE"/>
    <property type="match status" value="1"/>
</dbReference>
<dbReference type="KEGG" id="kme:H0A61_00121"/>
<dbReference type="InterPro" id="IPR001851">
    <property type="entry name" value="ABC_transp_permease"/>
</dbReference>
<sequence>MDRLKHLNQKKILLGIFVLIGILPLAVRNINFHNILILFVVFASLGEAWNIITGFTGQTSFGHAAFFGIGAYTSTVLLYRYGVNPWIGMFLGGIIAAIVAAAVSYPCFKLKGHYFAIATLAIAEIIQQIFVSWEYVEGATGISLPIMDESLLNFQFHPLNKLPYFYIVYIMFGLVLVIAYWIENSKMGFYLKAIRESHEAAESIGINTTRYKLYAMMASAFLTALFGTFYAQYFLYIDPFMVFALPVSMKIVLLTVLGGLGSLYGPIIGAAVLIPLSEYTRINLGGTGKGVDLIIFGLLVVIVACYQPNGIVGFFEKVRRRSRGKGVVDYGKSDACG</sequence>
<reference evidence="7" key="1">
    <citation type="submission" date="2020-07" db="EMBL/GenBank/DDBJ databases">
        <title>Koleobacter methoxysyntrophicus gen. nov., sp. nov., a novel anaerobic bacterium isolated from deep subsurface oil field and proposal of Koleobacterales ord. nov. in the phylum Firmicutes.</title>
        <authorList>
            <person name="Sakamoto S."/>
            <person name="Tamaki H."/>
        </authorList>
    </citation>
    <scope>NUCLEOTIDE SEQUENCE</scope>
    <source>
        <strain evidence="7">NRmbB1</strain>
    </source>
</reference>
<keyword evidence="3 6" id="KW-0812">Transmembrane</keyword>
<dbReference type="RefSeq" id="WP_206708055.1">
    <property type="nucleotide sequence ID" value="NZ_CP059066.1"/>
</dbReference>
<name>A0A8A0RJE6_9FIRM</name>
<keyword evidence="5 6" id="KW-0472">Membrane</keyword>
<feature type="transmembrane region" description="Helical" evidence="6">
    <location>
        <begin position="12"/>
        <end position="29"/>
    </location>
</feature>
<keyword evidence="2" id="KW-1003">Cell membrane</keyword>
<feature type="transmembrane region" description="Helical" evidence="6">
    <location>
        <begin position="35"/>
        <end position="52"/>
    </location>
</feature>
<dbReference type="AlphaFoldDB" id="A0A8A0RJE6"/>
<dbReference type="PANTHER" id="PTHR30482:SF10">
    <property type="entry name" value="HIGH-AFFINITY BRANCHED-CHAIN AMINO ACID TRANSPORT PROTEIN BRAE"/>
    <property type="match status" value="1"/>
</dbReference>
<evidence type="ECO:0000256" key="4">
    <source>
        <dbReference type="ARBA" id="ARBA00022989"/>
    </source>
</evidence>
<evidence type="ECO:0000313" key="8">
    <source>
        <dbReference type="Proteomes" id="UP000662904"/>
    </source>
</evidence>
<dbReference type="Proteomes" id="UP000662904">
    <property type="component" value="Chromosome"/>
</dbReference>
<dbReference type="GO" id="GO:0005886">
    <property type="term" value="C:plasma membrane"/>
    <property type="evidence" value="ECO:0007669"/>
    <property type="project" value="UniProtKB-SubCell"/>
</dbReference>
<evidence type="ECO:0000256" key="6">
    <source>
        <dbReference type="SAM" id="Phobius"/>
    </source>
</evidence>